<comment type="caution">
    <text evidence="5">Lacks conserved residue(s) required for the propagation of feature annotation.</text>
</comment>
<dbReference type="PRINTS" id="PR02008">
    <property type="entry name" value="RCMTFAMILY"/>
</dbReference>
<dbReference type="InterPro" id="IPR001678">
    <property type="entry name" value="MeTrfase_RsmB-F_NOP2_dom"/>
</dbReference>
<accession>A0AAP2GRL4</accession>
<sequence length="397" mass="45680">MKLYVNIARAVIQSLEMIFEQGKFADKVIEKVLKQDPKWGARDRRFIAETTYDIVRWYRLIQTLTDTPSNDYWSLLGGWCVLHDVPLPAWDEFNRLQPDKIQARLEKFQQIRRINESIPDWLDDLGEQELGARWDSELHALNEEAEVVLRTNTLKTSPRELKALLLEEHVETATLPDVPDALVLERRQNVFRLPAFKQGLFEVQDAASQLIAPFMRLEPGMRVVDACAGAGGKTLHIASLLQNKGRILAMDTEEWKLDELKKRARRATASNIETRVIDSSKTIKRLEKSADRLLLDVPCSGLGVLKRNPDAKWKLSTEFIQNVRELQQHIINDYCEMLKPGGLMVYSTCSIMPSENEVQVKKFLETQNGRFDMLDEAHAWPSEGFDGFYMALLRRLS</sequence>
<dbReference type="SUPFAM" id="SSF53335">
    <property type="entry name" value="S-adenosyl-L-methionine-dependent methyltransferases"/>
    <property type="match status" value="1"/>
</dbReference>
<keyword evidence="4 5" id="KW-0694">RNA-binding</keyword>
<protein>
    <submittedName>
        <fullName evidence="7">RsmB/NOP family class I SAM-dependent RNA methyltransferase</fullName>
    </submittedName>
</protein>
<keyword evidence="8" id="KW-1185">Reference proteome</keyword>
<dbReference type="InterPro" id="IPR029063">
    <property type="entry name" value="SAM-dependent_MTases_sf"/>
</dbReference>
<dbReference type="InterPro" id="IPR049560">
    <property type="entry name" value="MeTrfase_RsmB-F_NOP2_cat"/>
</dbReference>
<dbReference type="InterPro" id="IPR023267">
    <property type="entry name" value="RCMT"/>
</dbReference>
<dbReference type="PROSITE" id="PS51686">
    <property type="entry name" value="SAM_MT_RSMB_NOP"/>
    <property type="match status" value="1"/>
</dbReference>
<gene>
    <name evidence="7" type="ORF">KK062_21645</name>
</gene>
<comment type="similarity">
    <text evidence="5">Belongs to the class I-like SAM-binding methyltransferase superfamily. RsmB/NOP family.</text>
</comment>
<feature type="active site" description="Nucleophile" evidence="5">
    <location>
        <position position="349"/>
    </location>
</feature>
<dbReference type="PANTHER" id="PTHR22807">
    <property type="entry name" value="NOP2 YEAST -RELATED NOL1/NOP2/FMU SUN DOMAIN-CONTAINING"/>
    <property type="match status" value="1"/>
</dbReference>
<reference evidence="7 8" key="1">
    <citation type="submission" date="2021-05" db="EMBL/GenBank/DDBJ databases">
        <title>A Polyphasic approach of four new species of the genus Ohtaekwangia: Ohtaekwangia histidinii sp. nov., Ohtaekwangia cretensis sp. nov., Ohtaekwangia indiensis sp. nov., Ohtaekwangia reichenbachii sp. nov. from diverse environment.</title>
        <authorList>
            <person name="Octaviana S."/>
        </authorList>
    </citation>
    <scope>NUCLEOTIDE SEQUENCE [LARGE SCALE GENOMIC DNA]</scope>
    <source>
        <strain evidence="7 8">PWU5</strain>
    </source>
</reference>
<comment type="caution">
    <text evidence="7">The sequence shown here is derived from an EMBL/GenBank/DDBJ whole genome shotgun (WGS) entry which is preliminary data.</text>
</comment>
<keyword evidence="1 5" id="KW-0489">Methyltransferase</keyword>
<evidence type="ECO:0000256" key="1">
    <source>
        <dbReference type="ARBA" id="ARBA00022603"/>
    </source>
</evidence>
<dbReference type="AlphaFoldDB" id="A0AAP2GRL4"/>
<keyword evidence="3 5" id="KW-0949">S-adenosyl-L-methionine</keyword>
<evidence type="ECO:0000259" key="6">
    <source>
        <dbReference type="PROSITE" id="PS51686"/>
    </source>
</evidence>
<dbReference type="InterPro" id="IPR054728">
    <property type="entry name" value="RsmB-like_ferredoxin"/>
</dbReference>
<dbReference type="Pfam" id="PF22458">
    <property type="entry name" value="RsmF-B_ferredox"/>
    <property type="match status" value="1"/>
</dbReference>
<feature type="binding site" evidence="5">
    <location>
        <position position="251"/>
    </location>
    <ligand>
        <name>S-adenosyl-L-methionine</name>
        <dbReference type="ChEBI" id="CHEBI:59789"/>
    </ligand>
</feature>
<dbReference type="EMBL" id="JAHESE010000027">
    <property type="protein sequence ID" value="MBT1710861.1"/>
    <property type="molecule type" value="Genomic_DNA"/>
</dbReference>
<dbReference type="GO" id="GO:0001510">
    <property type="term" value="P:RNA methylation"/>
    <property type="evidence" value="ECO:0007669"/>
    <property type="project" value="InterPro"/>
</dbReference>
<dbReference type="GO" id="GO:0003723">
    <property type="term" value="F:RNA binding"/>
    <property type="evidence" value="ECO:0007669"/>
    <property type="project" value="UniProtKB-UniRule"/>
</dbReference>
<feature type="domain" description="SAM-dependent MTase RsmB/NOP-type" evidence="6">
    <location>
        <begin position="137"/>
        <end position="397"/>
    </location>
</feature>
<evidence type="ECO:0000256" key="4">
    <source>
        <dbReference type="ARBA" id="ARBA00022884"/>
    </source>
</evidence>
<proteinExistence type="inferred from homology"/>
<organism evidence="7 8">
    <name type="scientific">Dawidia cretensis</name>
    <dbReference type="NCBI Taxonomy" id="2782350"/>
    <lineage>
        <taxon>Bacteria</taxon>
        <taxon>Pseudomonadati</taxon>
        <taxon>Bacteroidota</taxon>
        <taxon>Cytophagia</taxon>
        <taxon>Cytophagales</taxon>
        <taxon>Chryseotaleaceae</taxon>
        <taxon>Dawidia</taxon>
    </lineage>
</organism>
<name>A0AAP2GRL4_9BACT</name>
<evidence type="ECO:0000256" key="3">
    <source>
        <dbReference type="ARBA" id="ARBA00022691"/>
    </source>
</evidence>
<feature type="binding site" evidence="5">
    <location>
        <position position="296"/>
    </location>
    <ligand>
        <name>S-adenosyl-L-methionine</name>
        <dbReference type="ChEBI" id="CHEBI:59789"/>
    </ligand>
</feature>
<dbReference type="CDD" id="cd02440">
    <property type="entry name" value="AdoMet_MTases"/>
    <property type="match status" value="1"/>
</dbReference>
<evidence type="ECO:0000313" key="8">
    <source>
        <dbReference type="Proteomes" id="UP001319080"/>
    </source>
</evidence>
<feature type="binding site" evidence="5">
    <location>
        <position position="278"/>
    </location>
    <ligand>
        <name>S-adenosyl-L-methionine</name>
        <dbReference type="ChEBI" id="CHEBI:59789"/>
    </ligand>
</feature>
<dbReference type="Gene3D" id="3.40.50.150">
    <property type="entry name" value="Vaccinia Virus protein VP39"/>
    <property type="match status" value="1"/>
</dbReference>
<dbReference type="RefSeq" id="WP_254086437.1">
    <property type="nucleotide sequence ID" value="NZ_JAHESE010000027.1"/>
</dbReference>
<dbReference type="Pfam" id="PF01189">
    <property type="entry name" value="Methyltr_RsmB-F"/>
    <property type="match status" value="1"/>
</dbReference>
<evidence type="ECO:0000256" key="5">
    <source>
        <dbReference type="PROSITE-ProRule" id="PRU01023"/>
    </source>
</evidence>
<keyword evidence="2 5" id="KW-0808">Transferase</keyword>
<dbReference type="PANTHER" id="PTHR22807:SF53">
    <property type="entry name" value="RIBOSOMAL RNA SMALL SUBUNIT METHYLTRANSFERASE B-RELATED"/>
    <property type="match status" value="1"/>
</dbReference>
<evidence type="ECO:0000313" key="7">
    <source>
        <dbReference type="EMBL" id="MBT1710861.1"/>
    </source>
</evidence>
<dbReference type="GO" id="GO:0008173">
    <property type="term" value="F:RNA methyltransferase activity"/>
    <property type="evidence" value="ECO:0007669"/>
    <property type="project" value="InterPro"/>
</dbReference>
<evidence type="ECO:0000256" key="2">
    <source>
        <dbReference type="ARBA" id="ARBA00022679"/>
    </source>
</evidence>
<dbReference type="Proteomes" id="UP001319080">
    <property type="component" value="Unassembled WGS sequence"/>
</dbReference>